<reference evidence="2 3" key="1">
    <citation type="submission" date="2019-07" db="EMBL/GenBank/DDBJ databases">
        <title>Draft genome assembly of a fouling barnacle, Amphibalanus amphitrite (Darwin, 1854): The first reference genome for Thecostraca.</title>
        <authorList>
            <person name="Kim W."/>
        </authorList>
    </citation>
    <scope>NUCLEOTIDE SEQUENCE [LARGE SCALE GENOMIC DNA]</scope>
    <source>
        <strain evidence="2">SNU_AA5</strain>
        <tissue evidence="2">Soma without cirri and trophi</tissue>
    </source>
</reference>
<evidence type="ECO:0000313" key="3">
    <source>
        <dbReference type="Proteomes" id="UP000440578"/>
    </source>
</evidence>
<dbReference type="EMBL" id="VIIS01000800">
    <property type="protein sequence ID" value="KAF0304874.1"/>
    <property type="molecule type" value="Genomic_DNA"/>
</dbReference>
<sequence>MRGGACGRAAVAAVAAAVAAAEAVREDMDMDMADPEVTAGMGMVDTEVTADTAVDTVDTVDTAVDTAVDMVDMVDTVDLAVGEAARAFPTSDQQFEFLMKLPLPYRYQWLSINDIQEERVYKDIFNKTVVNIDKWISRAWAISRSISSWVIGLDSDRDSWIALASA</sequence>
<feature type="signal peptide" evidence="1">
    <location>
        <begin position="1"/>
        <end position="23"/>
    </location>
</feature>
<dbReference type="Proteomes" id="UP000440578">
    <property type="component" value="Unassembled WGS sequence"/>
</dbReference>
<name>A0A6A4WM65_AMPAM</name>
<keyword evidence="3" id="KW-1185">Reference proteome</keyword>
<feature type="chain" id="PRO_5025460004" evidence="1">
    <location>
        <begin position="24"/>
        <end position="166"/>
    </location>
</feature>
<comment type="caution">
    <text evidence="2">The sequence shown here is derived from an EMBL/GenBank/DDBJ whole genome shotgun (WGS) entry which is preliminary data.</text>
</comment>
<organism evidence="2 3">
    <name type="scientific">Amphibalanus amphitrite</name>
    <name type="common">Striped barnacle</name>
    <name type="synonym">Balanus amphitrite</name>
    <dbReference type="NCBI Taxonomy" id="1232801"/>
    <lineage>
        <taxon>Eukaryota</taxon>
        <taxon>Metazoa</taxon>
        <taxon>Ecdysozoa</taxon>
        <taxon>Arthropoda</taxon>
        <taxon>Crustacea</taxon>
        <taxon>Multicrustacea</taxon>
        <taxon>Cirripedia</taxon>
        <taxon>Thoracica</taxon>
        <taxon>Thoracicalcarea</taxon>
        <taxon>Balanomorpha</taxon>
        <taxon>Balanoidea</taxon>
        <taxon>Balanidae</taxon>
        <taxon>Amphibalaninae</taxon>
        <taxon>Amphibalanus</taxon>
    </lineage>
</organism>
<evidence type="ECO:0000256" key="1">
    <source>
        <dbReference type="SAM" id="SignalP"/>
    </source>
</evidence>
<protein>
    <submittedName>
        <fullName evidence="2">Uncharacterized protein</fullName>
    </submittedName>
</protein>
<accession>A0A6A4WM65</accession>
<proteinExistence type="predicted"/>
<evidence type="ECO:0000313" key="2">
    <source>
        <dbReference type="EMBL" id="KAF0304874.1"/>
    </source>
</evidence>
<dbReference type="AlphaFoldDB" id="A0A6A4WM65"/>
<keyword evidence="1" id="KW-0732">Signal</keyword>
<gene>
    <name evidence="2" type="ORF">FJT64_023395</name>
</gene>